<dbReference type="Proteomes" id="UP000191663">
    <property type="component" value="Unassembled WGS sequence"/>
</dbReference>
<feature type="domain" description="Alpha-amylase/4-alpha-glucanotransferase central" evidence="4">
    <location>
        <begin position="301"/>
        <end position="372"/>
    </location>
</feature>
<dbReference type="SUPFAM" id="SSF88688">
    <property type="entry name" value="Families 57/38 glycoside transferase middle domain"/>
    <property type="match status" value="1"/>
</dbReference>
<dbReference type="GO" id="GO:0030246">
    <property type="term" value="F:carbohydrate binding"/>
    <property type="evidence" value="ECO:0007669"/>
    <property type="project" value="InterPro"/>
</dbReference>
<dbReference type="PANTHER" id="PTHR36306:SF1">
    <property type="entry name" value="ALPHA-AMYLASE-RELATED"/>
    <property type="match status" value="1"/>
</dbReference>
<dbReference type="GO" id="GO:0003824">
    <property type="term" value="F:catalytic activity"/>
    <property type="evidence" value="ECO:0007669"/>
    <property type="project" value="InterPro"/>
</dbReference>
<evidence type="ECO:0000313" key="7">
    <source>
        <dbReference type="Proteomes" id="UP000191663"/>
    </source>
</evidence>
<dbReference type="InterPro" id="IPR028995">
    <property type="entry name" value="Glyco_hydro_57/38_cen_sf"/>
</dbReference>
<feature type="domain" description="Glycoside hydrolase family 57 N-terminal" evidence="3">
    <location>
        <begin position="6"/>
        <end position="259"/>
    </location>
</feature>
<dbReference type="InterPro" id="IPR015178">
    <property type="entry name" value="A-amylase/a-glucTrfase_central"/>
</dbReference>
<evidence type="ECO:0000256" key="2">
    <source>
        <dbReference type="ARBA" id="ARBA00023277"/>
    </source>
</evidence>
<evidence type="ECO:0000313" key="6">
    <source>
        <dbReference type="EMBL" id="OPX17854.1"/>
    </source>
</evidence>
<dbReference type="PANTHER" id="PTHR36306">
    <property type="entry name" value="ALPHA-AMYLASE-RELATED-RELATED"/>
    <property type="match status" value="1"/>
</dbReference>
<organism evidence="6 7">
    <name type="scientific">candidate division WOR-3 bacterium 4484_100</name>
    <dbReference type="NCBI Taxonomy" id="1936077"/>
    <lineage>
        <taxon>Bacteria</taxon>
        <taxon>Bacteria division WOR-3</taxon>
    </lineage>
</organism>
<evidence type="ECO:0000256" key="1">
    <source>
        <dbReference type="ARBA" id="ARBA00006821"/>
    </source>
</evidence>
<dbReference type="Pfam" id="PF09094">
    <property type="entry name" value="AmyA-A_glucT_m"/>
    <property type="match status" value="1"/>
</dbReference>
<proteinExistence type="inferred from homology"/>
<sequence>MIRFAFYIHNHQPPGNFDEVFESAYKYAYQPLLDTILRHKKIKFGIHYSGPLLEWLNRNHPEHLELLKDSLTRGQAELLGSAYAEPILSMIPEQDAIDQIKFFNDYLYQKFKIKPRGLWLTERVWEPQLIRVLCAAGIEYTLIDDTVFLREGLTSNRLNSYYITEKEGDILKIFPISMDLRYLIPFQKFNRVKKFLNRSKSRILWIMADDGEKFGFWPGTYKRVYQQGWLDRFLNFLEKNPEIETVLLSDIANQKPAGKIYLPSSSYTEMEEWTLPPERTRIYRRLKKCLGKKYFTFLRGGYFYNFLRKYPEANLMHKRMLYVSQNIKNKKRHIQDLWRGQSACAYWHGLFGGLYLPHLRAEVYKNLLKAEGVQTKAHYEEKDFDGDSQKELIYSDKNFFFVIKPDTASFIEIDHRKEKRNLLNYLGRHPEVYHKKRLVYDRYPRGFGIDHILHRIPSLNEFFRGRNLGKDIRYDRFKVMRLKPLRLKFCGEIEKQIELNSKNNRIIELKYRGNKNIFGIELSLGLFSPRFCINKKWHQRKKLKIEELQEFSIDDRGFAISIQADRPFSLLSYQIETVSRFESGQERITQGIGLMLIFKSLPQLRVIL</sequence>
<comment type="caution">
    <text evidence="6">The sequence shown here is derived from an EMBL/GenBank/DDBJ whole genome shotgun (WGS) entry which is preliminary data.</text>
</comment>
<evidence type="ECO:0000259" key="3">
    <source>
        <dbReference type="Pfam" id="PF03065"/>
    </source>
</evidence>
<name>A0A1V4QEU1_UNCW3</name>
<dbReference type="EMBL" id="MUKB01000070">
    <property type="protein sequence ID" value="OPX17854.1"/>
    <property type="molecule type" value="Genomic_DNA"/>
</dbReference>
<dbReference type="AlphaFoldDB" id="A0A1V4QEU1"/>
<dbReference type="Pfam" id="PF09095">
    <property type="entry name" value="AmyA-gluTrfs_C"/>
    <property type="match status" value="1"/>
</dbReference>
<evidence type="ECO:0000259" key="5">
    <source>
        <dbReference type="Pfam" id="PF09095"/>
    </source>
</evidence>
<feature type="domain" description="Alpha-amylase/4-alpha-glucanotransferase C-terminal" evidence="5">
    <location>
        <begin position="435"/>
        <end position="598"/>
    </location>
</feature>
<reference evidence="7" key="1">
    <citation type="submission" date="2017-01" db="EMBL/GenBank/DDBJ databases">
        <title>Novel pathways for hydrocarbon cycling and metabolic interdependencies in hydrothermal sediment communities.</title>
        <authorList>
            <person name="Dombrowski N."/>
            <person name="Seitz K."/>
            <person name="Teske A."/>
            <person name="Baker B."/>
        </authorList>
    </citation>
    <scope>NUCLEOTIDE SEQUENCE [LARGE SCALE GENOMIC DNA]</scope>
</reference>
<dbReference type="Gene3D" id="3.20.110.20">
    <property type="match status" value="1"/>
</dbReference>
<dbReference type="SUPFAM" id="SSF88713">
    <property type="entry name" value="Glycoside hydrolase/deacetylase"/>
    <property type="match status" value="1"/>
</dbReference>
<evidence type="ECO:0008006" key="8">
    <source>
        <dbReference type="Google" id="ProtNLM"/>
    </source>
</evidence>
<dbReference type="Gene3D" id="2.70.98.10">
    <property type="match status" value="1"/>
</dbReference>
<dbReference type="InterPro" id="IPR015179">
    <property type="entry name" value="A-amylase/a-glucTrfase_C"/>
</dbReference>
<dbReference type="InterPro" id="IPR014718">
    <property type="entry name" value="GH-type_carb-bd"/>
</dbReference>
<dbReference type="SUPFAM" id="SSF74650">
    <property type="entry name" value="Galactose mutarotase-like"/>
    <property type="match status" value="1"/>
</dbReference>
<gene>
    <name evidence="6" type="ORF">BXT86_04295</name>
</gene>
<dbReference type="InterPro" id="IPR011330">
    <property type="entry name" value="Glyco_hydro/deAcase_b/a-brl"/>
</dbReference>
<evidence type="ECO:0000259" key="4">
    <source>
        <dbReference type="Pfam" id="PF09094"/>
    </source>
</evidence>
<accession>A0A1V4QEU1</accession>
<comment type="similarity">
    <text evidence="1">Belongs to the glycosyl hydrolase 57 family.</text>
</comment>
<dbReference type="InterPro" id="IPR011013">
    <property type="entry name" value="Gal_mutarotase_sf_dom"/>
</dbReference>
<keyword evidence="2" id="KW-0119">Carbohydrate metabolism</keyword>
<dbReference type="InterPro" id="IPR052046">
    <property type="entry name" value="GH57_Enzymes"/>
</dbReference>
<dbReference type="InterPro" id="IPR004300">
    <property type="entry name" value="Glyco_hydro_57_N"/>
</dbReference>
<dbReference type="Pfam" id="PF03065">
    <property type="entry name" value="Glyco_hydro_57"/>
    <property type="match status" value="1"/>
</dbReference>
<protein>
    <recommendedName>
        <fullName evidence="8">Glycoside hydrolase family 57 N-terminal domain-containing protein</fullName>
    </recommendedName>
</protein>
<dbReference type="GO" id="GO:0005975">
    <property type="term" value="P:carbohydrate metabolic process"/>
    <property type="evidence" value="ECO:0007669"/>
    <property type="project" value="InterPro"/>
</dbReference>